<dbReference type="GO" id="GO:0019563">
    <property type="term" value="P:glycerol catabolic process"/>
    <property type="evidence" value="ECO:0007669"/>
    <property type="project" value="TreeGrafter"/>
</dbReference>
<dbReference type="PROSITE" id="PS51440">
    <property type="entry name" value="TIM_2"/>
    <property type="match status" value="1"/>
</dbReference>
<dbReference type="GO" id="GO:0006096">
    <property type="term" value="P:glycolytic process"/>
    <property type="evidence" value="ECO:0007669"/>
    <property type="project" value="TreeGrafter"/>
</dbReference>
<dbReference type="InterPro" id="IPR035990">
    <property type="entry name" value="TIM_sf"/>
</dbReference>
<dbReference type="Pfam" id="PF00121">
    <property type="entry name" value="TIM"/>
    <property type="match status" value="1"/>
</dbReference>
<dbReference type="EC" id="5.3.1.33" evidence="2"/>
<dbReference type="PANTHER" id="PTHR21139:SF42">
    <property type="entry name" value="TRIOSEPHOSPHATE ISOMERASE"/>
    <property type="match status" value="1"/>
</dbReference>
<dbReference type="InterPro" id="IPR020861">
    <property type="entry name" value="Triosephosphate_isomerase_AS"/>
</dbReference>
<protein>
    <submittedName>
        <fullName evidence="2">L-erythrulose-1-phosphate isomerase</fullName>
        <ecNumber evidence="2">5.3.1.33</ecNumber>
    </submittedName>
</protein>
<proteinExistence type="predicted"/>
<dbReference type="CDD" id="cd00311">
    <property type="entry name" value="TIM"/>
    <property type="match status" value="1"/>
</dbReference>
<dbReference type="InterPro" id="IPR013785">
    <property type="entry name" value="Aldolase_TIM"/>
</dbReference>
<evidence type="ECO:0000256" key="1">
    <source>
        <dbReference type="ARBA" id="ARBA00023235"/>
    </source>
</evidence>
<dbReference type="GO" id="GO:0005829">
    <property type="term" value="C:cytosol"/>
    <property type="evidence" value="ECO:0007669"/>
    <property type="project" value="TreeGrafter"/>
</dbReference>
<sequence>MARLDKIYLGTNTKMFKTIGNTKEFLTELNRLTSDISREEMQLFVIPSYTALSHARAVVSTEEIMLGAQNMNWAEEGQFTGEISPLMLSEIGIDIVMIGHSERRHVFGEQDREENLKAKSALDHGFTALLCIGETEEQKENGISDEILRIQLKCGLKDVAPGQAGKLWVAYEPVWAIGVNGKPATAEYAEEKHLVIKKCLTEIFGEEIGADLPVLYGGSVNNKNAAELIVQEHIDGLFIGRSAWDAENFNSIIRLVLPLFSQKKTGREG</sequence>
<dbReference type="InterPro" id="IPR000652">
    <property type="entry name" value="Triosephosphate_isomerase"/>
</dbReference>
<reference evidence="2" key="1">
    <citation type="submission" date="2019-08" db="EMBL/GenBank/DDBJ databases">
        <authorList>
            <person name="Kucharzyk K."/>
            <person name="Murdoch R.W."/>
            <person name="Higgins S."/>
            <person name="Loffler F."/>
        </authorList>
    </citation>
    <scope>NUCLEOTIDE SEQUENCE</scope>
</reference>
<keyword evidence="1 2" id="KW-0413">Isomerase</keyword>
<dbReference type="Gene3D" id="3.20.20.70">
    <property type="entry name" value="Aldolase class I"/>
    <property type="match status" value="1"/>
</dbReference>
<organism evidence="2">
    <name type="scientific">bioreactor metagenome</name>
    <dbReference type="NCBI Taxonomy" id="1076179"/>
    <lineage>
        <taxon>unclassified sequences</taxon>
        <taxon>metagenomes</taxon>
        <taxon>ecological metagenomes</taxon>
    </lineage>
</organism>
<dbReference type="GO" id="GO:0004807">
    <property type="term" value="F:triose-phosphate isomerase activity"/>
    <property type="evidence" value="ECO:0007669"/>
    <property type="project" value="InterPro"/>
</dbReference>
<dbReference type="GO" id="GO:0046166">
    <property type="term" value="P:glyceraldehyde-3-phosphate biosynthetic process"/>
    <property type="evidence" value="ECO:0007669"/>
    <property type="project" value="TreeGrafter"/>
</dbReference>
<dbReference type="NCBIfam" id="TIGR00419">
    <property type="entry name" value="tim"/>
    <property type="match status" value="1"/>
</dbReference>
<dbReference type="EMBL" id="VSSQ01001466">
    <property type="protein sequence ID" value="MPM08588.1"/>
    <property type="molecule type" value="Genomic_DNA"/>
</dbReference>
<dbReference type="PANTHER" id="PTHR21139">
    <property type="entry name" value="TRIOSEPHOSPHATE ISOMERASE"/>
    <property type="match status" value="1"/>
</dbReference>
<evidence type="ECO:0000313" key="2">
    <source>
        <dbReference type="EMBL" id="MPM08588.1"/>
    </source>
</evidence>
<dbReference type="PROSITE" id="PS00171">
    <property type="entry name" value="TIM_1"/>
    <property type="match status" value="1"/>
</dbReference>
<dbReference type="AlphaFoldDB" id="A0A644WYN9"/>
<comment type="caution">
    <text evidence="2">The sequence shown here is derived from an EMBL/GenBank/DDBJ whole genome shotgun (WGS) entry which is preliminary data.</text>
</comment>
<gene>
    <name evidence="2" type="primary">eryH_1</name>
    <name evidence="2" type="ORF">SDC9_54901</name>
</gene>
<name>A0A644WYN9_9ZZZZ</name>
<dbReference type="SUPFAM" id="SSF51351">
    <property type="entry name" value="Triosephosphate isomerase (TIM)"/>
    <property type="match status" value="1"/>
</dbReference>
<accession>A0A644WYN9</accession>
<dbReference type="GO" id="GO:0006094">
    <property type="term" value="P:gluconeogenesis"/>
    <property type="evidence" value="ECO:0007669"/>
    <property type="project" value="TreeGrafter"/>
</dbReference>